<evidence type="ECO:0000256" key="1">
    <source>
        <dbReference type="ARBA" id="ARBA00023065"/>
    </source>
</evidence>
<dbReference type="InterPro" id="IPR046342">
    <property type="entry name" value="CBS_dom_sf"/>
</dbReference>
<protein>
    <submittedName>
        <fullName evidence="2">Uncharacterized protein</fullName>
    </submittedName>
</protein>
<evidence type="ECO:0000313" key="3">
    <source>
        <dbReference type="Proteomes" id="UP001196413"/>
    </source>
</evidence>
<keyword evidence="1" id="KW-0813">Transport</keyword>
<dbReference type="EMBL" id="JAHQIW010005882">
    <property type="protein sequence ID" value="KAJ1367408.1"/>
    <property type="molecule type" value="Genomic_DNA"/>
</dbReference>
<dbReference type="PANTHER" id="PTHR12064">
    <property type="entry name" value="METAL TRANSPORTER CNNM"/>
    <property type="match status" value="1"/>
</dbReference>
<reference evidence="2" key="1">
    <citation type="submission" date="2021-06" db="EMBL/GenBank/DDBJ databases">
        <title>Parelaphostrongylus tenuis whole genome reference sequence.</title>
        <authorList>
            <person name="Garwood T.J."/>
            <person name="Larsen P.A."/>
            <person name="Fountain-Jones N.M."/>
            <person name="Garbe J.R."/>
            <person name="Macchietto M.G."/>
            <person name="Kania S.A."/>
            <person name="Gerhold R.W."/>
            <person name="Richards J.E."/>
            <person name="Wolf T.M."/>
        </authorList>
    </citation>
    <scope>NUCLEOTIDE SEQUENCE</scope>
    <source>
        <strain evidence="2">MNPRO001-30</strain>
        <tissue evidence="2">Meninges</tissue>
    </source>
</reference>
<sequence length="318" mass="35657">MEGSKEVLIAGTRVENIEGEENALLGYTSRGVSIVLPDHLVRVVLFGFWLDELQTVSFSASDNCSATSLVFEQVDFISQTDKRVVVTTRFPEIPNSNLNKNPSSSILFCFVDPRDRNNVMSLLFVKDLPLLDADDNFTIQTVCGYHQNHLRFVMEDTPLRVMLEEIKKGDCHLAMVQRIVSAEDSDPTYELVGVVGLEDIVGEIPHAEIVDETDAVMDHVNRTRGHGAQARNVSCLMDSDEPSLVISVQMQLVGMQCLTTSQKAFHSDRISQSVLEKLIKLHCHRVELSHVSDMYGPKAVVPRTAKLYTKQKYSKKLY</sequence>
<keyword evidence="1" id="KW-0406">Ion transport</keyword>
<dbReference type="GO" id="GO:0022857">
    <property type="term" value="F:transmembrane transporter activity"/>
    <property type="evidence" value="ECO:0007669"/>
    <property type="project" value="TreeGrafter"/>
</dbReference>
<gene>
    <name evidence="2" type="ORF">KIN20_028313</name>
</gene>
<dbReference type="AlphaFoldDB" id="A0AAD5R0M1"/>
<organism evidence="2 3">
    <name type="scientific">Parelaphostrongylus tenuis</name>
    <name type="common">Meningeal worm</name>
    <dbReference type="NCBI Taxonomy" id="148309"/>
    <lineage>
        <taxon>Eukaryota</taxon>
        <taxon>Metazoa</taxon>
        <taxon>Ecdysozoa</taxon>
        <taxon>Nematoda</taxon>
        <taxon>Chromadorea</taxon>
        <taxon>Rhabditida</taxon>
        <taxon>Rhabditina</taxon>
        <taxon>Rhabditomorpha</taxon>
        <taxon>Strongyloidea</taxon>
        <taxon>Metastrongylidae</taxon>
        <taxon>Parelaphostrongylus</taxon>
    </lineage>
</organism>
<name>A0AAD5R0M1_PARTN</name>
<dbReference type="Gene3D" id="3.10.580.10">
    <property type="entry name" value="CBS-domain"/>
    <property type="match status" value="1"/>
</dbReference>
<dbReference type="GO" id="GO:0010960">
    <property type="term" value="P:magnesium ion homeostasis"/>
    <property type="evidence" value="ECO:0007669"/>
    <property type="project" value="InterPro"/>
</dbReference>
<dbReference type="GO" id="GO:0005886">
    <property type="term" value="C:plasma membrane"/>
    <property type="evidence" value="ECO:0007669"/>
    <property type="project" value="TreeGrafter"/>
</dbReference>
<proteinExistence type="predicted"/>
<dbReference type="Proteomes" id="UP001196413">
    <property type="component" value="Unassembled WGS sequence"/>
</dbReference>
<comment type="caution">
    <text evidence="2">The sequence shown here is derived from an EMBL/GenBank/DDBJ whole genome shotgun (WGS) entry which is preliminary data.</text>
</comment>
<dbReference type="GO" id="GO:0006811">
    <property type="term" value="P:monoatomic ion transport"/>
    <property type="evidence" value="ECO:0007669"/>
    <property type="project" value="UniProtKB-KW"/>
</dbReference>
<accession>A0AAD5R0M1</accession>
<dbReference type="Pfam" id="PF25562">
    <property type="entry name" value="CNBH_CNNM2_C"/>
    <property type="match status" value="1"/>
</dbReference>
<keyword evidence="3" id="KW-1185">Reference proteome</keyword>
<evidence type="ECO:0000313" key="2">
    <source>
        <dbReference type="EMBL" id="KAJ1367408.1"/>
    </source>
</evidence>
<dbReference type="InterPro" id="IPR045095">
    <property type="entry name" value="ACDP"/>
</dbReference>
<dbReference type="PANTHER" id="PTHR12064:SF94">
    <property type="entry name" value="UNEXTENDED PROTEIN"/>
    <property type="match status" value="1"/>
</dbReference>